<dbReference type="Pfam" id="PF08281">
    <property type="entry name" value="Sigma70_r4_2"/>
    <property type="match status" value="1"/>
</dbReference>
<dbReference type="InterPro" id="IPR013324">
    <property type="entry name" value="RNA_pol_sigma_r3/r4-like"/>
</dbReference>
<feature type="domain" description="RNA polymerase sigma factor 70 region 4 type 2" evidence="6">
    <location>
        <begin position="122"/>
        <end position="172"/>
    </location>
</feature>
<feature type="domain" description="RNA polymerase sigma-70 region 2" evidence="5">
    <location>
        <begin position="24"/>
        <end position="90"/>
    </location>
</feature>
<sequence>MPRPAGPNDKSSFPENPSSALEGLMAEYGSAVLRTAYFYLADRHLAEDVSQEVFIRAYRNWSTFRGESSVKTWLSRITINLCKDRLGRKAAQEQPTDPVLLTKAERYSAEEEAMARWNRTEILRHVVKLPSHYHEVIYLFYYLDLSTREIAEATGSPEGTVRGRLHRAREMLSGYLEKEGLAR</sequence>
<evidence type="ECO:0000256" key="4">
    <source>
        <dbReference type="ARBA" id="ARBA00023163"/>
    </source>
</evidence>
<dbReference type="CDD" id="cd06171">
    <property type="entry name" value="Sigma70_r4"/>
    <property type="match status" value="1"/>
</dbReference>
<keyword evidence="4" id="KW-0804">Transcription</keyword>
<dbReference type="InterPro" id="IPR039425">
    <property type="entry name" value="RNA_pol_sigma-70-like"/>
</dbReference>
<organism evidence="7 8">
    <name type="scientific">Paenibacillus sepulcri</name>
    <dbReference type="NCBI Taxonomy" id="359917"/>
    <lineage>
        <taxon>Bacteria</taxon>
        <taxon>Bacillati</taxon>
        <taxon>Bacillota</taxon>
        <taxon>Bacilli</taxon>
        <taxon>Bacillales</taxon>
        <taxon>Paenibacillaceae</taxon>
        <taxon>Paenibacillus</taxon>
    </lineage>
</organism>
<proteinExistence type="inferred from homology"/>
<dbReference type="InterPro" id="IPR013249">
    <property type="entry name" value="RNA_pol_sigma70_r4_t2"/>
</dbReference>
<evidence type="ECO:0000259" key="6">
    <source>
        <dbReference type="Pfam" id="PF08281"/>
    </source>
</evidence>
<keyword evidence="3" id="KW-0731">Sigma factor</keyword>
<dbReference type="Gene3D" id="1.10.1740.10">
    <property type="match status" value="1"/>
</dbReference>
<dbReference type="InterPro" id="IPR007627">
    <property type="entry name" value="RNA_pol_sigma70_r2"/>
</dbReference>
<keyword evidence="2" id="KW-0805">Transcription regulation</keyword>
<dbReference type="InterPro" id="IPR014284">
    <property type="entry name" value="RNA_pol_sigma-70_dom"/>
</dbReference>
<keyword evidence="8" id="KW-1185">Reference proteome</keyword>
<dbReference type="Pfam" id="PF04542">
    <property type="entry name" value="Sigma70_r2"/>
    <property type="match status" value="1"/>
</dbReference>
<dbReference type="InterPro" id="IPR013325">
    <property type="entry name" value="RNA_pol_sigma_r2"/>
</dbReference>
<dbReference type="PANTHER" id="PTHR43133:SF51">
    <property type="entry name" value="RNA POLYMERASE SIGMA FACTOR"/>
    <property type="match status" value="1"/>
</dbReference>
<evidence type="ECO:0000256" key="3">
    <source>
        <dbReference type="ARBA" id="ARBA00023082"/>
    </source>
</evidence>
<evidence type="ECO:0000256" key="2">
    <source>
        <dbReference type="ARBA" id="ARBA00023015"/>
    </source>
</evidence>
<dbReference type="PANTHER" id="PTHR43133">
    <property type="entry name" value="RNA POLYMERASE ECF-TYPE SIGMA FACTO"/>
    <property type="match status" value="1"/>
</dbReference>
<evidence type="ECO:0000256" key="1">
    <source>
        <dbReference type="ARBA" id="ARBA00010641"/>
    </source>
</evidence>
<comment type="caution">
    <text evidence="7">The sequence shown here is derived from an EMBL/GenBank/DDBJ whole genome shotgun (WGS) entry which is preliminary data.</text>
</comment>
<evidence type="ECO:0000313" key="7">
    <source>
        <dbReference type="EMBL" id="MBW7456210.1"/>
    </source>
</evidence>
<gene>
    <name evidence="7" type="ORF">K0U00_19445</name>
</gene>
<dbReference type="Proteomes" id="UP001519887">
    <property type="component" value="Unassembled WGS sequence"/>
</dbReference>
<dbReference type="SUPFAM" id="SSF88659">
    <property type="entry name" value="Sigma3 and sigma4 domains of RNA polymerase sigma factors"/>
    <property type="match status" value="1"/>
</dbReference>
<dbReference type="NCBIfam" id="TIGR02937">
    <property type="entry name" value="sigma70-ECF"/>
    <property type="match status" value="1"/>
</dbReference>
<dbReference type="InterPro" id="IPR036388">
    <property type="entry name" value="WH-like_DNA-bd_sf"/>
</dbReference>
<name>A0ABS7C5L0_9BACL</name>
<evidence type="ECO:0000259" key="5">
    <source>
        <dbReference type="Pfam" id="PF04542"/>
    </source>
</evidence>
<reference evidence="7 8" key="1">
    <citation type="submission" date="2021-07" db="EMBL/GenBank/DDBJ databases">
        <title>Paenibacillus radiodurans sp. nov., isolated from the southeastern edge of Tengger Desert.</title>
        <authorList>
            <person name="Zhang G."/>
        </authorList>
    </citation>
    <scope>NUCLEOTIDE SEQUENCE [LARGE SCALE GENOMIC DNA]</scope>
    <source>
        <strain evidence="7 8">CCM 7311</strain>
    </source>
</reference>
<protein>
    <submittedName>
        <fullName evidence="7">Sigma-70 family RNA polymerase sigma factor</fullName>
    </submittedName>
</protein>
<dbReference type="SUPFAM" id="SSF88946">
    <property type="entry name" value="Sigma2 domain of RNA polymerase sigma factors"/>
    <property type="match status" value="1"/>
</dbReference>
<comment type="similarity">
    <text evidence="1">Belongs to the sigma-70 factor family. ECF subfamily.</text>
</comment>
<dbReference type="RefSeq" id="WP_210038227.1">
    <property type="nucleotide sequence ID" value="NZ_JBHLVU010000022.1"/>
</dbReference>
<dbReference type="Gene3D" id="1.10.10.10">
    <property type="entry name" value="Winged helix-like DNA-binding domain superfamily/Winged helix DNA-binding domain"/>
    <property type="match status" value="1"/>
</dbReference>
<evidence type="ECO:0000313" key="8">
    <source>
        <dbReference type="Proteomes" id="UP001519887"/>
    </source>
</evidence>
<dbReference type="EMBL" id="JAHZIK010000522">
    <property type="protein sequence ID" value="MBW7456210.1"/>
    <property type="molecule type" value="Genomic_DNA"/>
</dbReference>
<accession>A0ABS7C5L0</accession>